<dbReference type="EMBL" id="BMJJ01000016">
    <property type="protein sequence ID" value="GGD39832.1"/>
    <property type="molecule type" value="Genomic_DNA"/>
</dbReference>
<gene>
    <name evidence="1" type="ORF">GCM10011335_48140</name>
</gene>
<dbReference type="GO" id="GO:0016884">
    <property type="term" value="F:carbon-nitrogen ligase activity, with glutamine as amido-N-donor"/>
    <property type="evidence" value="ECO:0007669"/>
    <property type="project" value="InterPro"/>
</dbReference>
<reference evidence="1" key="2">
    <citation type="submission" date="2020-09" db="EMBL/GenBank/DDBJ databases">
        <authorList>
            <person name="Sun Q."/>
            <person name="Zhou Y."/>
        </authorList>
    </citation>
    <scope>NUCLEOTIDE SEQUENCE</scope>
    <source>
        <strain evidence="1">CGMCC 1.15493</strain>
    </source>
</reference>
<dbReference type="Gene3D" id="1.10.1510.10">
    <property type="entry name" value="Uncharacterised protein YqeY/AIM41 PF09424, N-terminal domain"/>
    <property type="match status" value="1"/>
</dbReference>
<reference evidence="1" key="1">
    <citation type="journal article" date="2014" name="Int. J. Syst. Evol. Microbiol.">
        <title>Complete genome sequence of Corynebacterium casei LMG S-19264T (=DSM 44701T), isolated from a smear-ripened cheese.</title>
        <authorList>
            <consortium name="US DOE Joint Genome Institute (JGI-PGF)"/>
            <person name="Walter F."/>
            <person name="Albersmeier A."/>
            <person name="Kalinowski J."/>
            <person name="Ruckert C."/>
        </authorList>
    </citation>
    <scope>NUCLEOTIDE SEQUENCE</scope>
    <source>
        <strain evidence="1">CGMCC 1.15493</strain>
    </source>
</reference>
<dbReference type="PANTHER" id="PTHR28055:SF1">
    <property type="entry name" value="ALTERED INHERITANCE OF MITOCHONDRIA PROTEIN 41, MITOCHONDRIAL"/>
    <property type="match status" value="1"/>
</dbReference>
<dbReference type="Proteomes" id="UP000613160">
    <property type="component" value="Unassembled WGS sequence"/>
</dbReference>
<dbReference type="InterPro" id="IPR003789">
    <property type="entry name" value="Asn/Gln_tRNA_amidoTrase-B-like"/>
</dbReference>
<comment type="caution">
    <text evidence="1">The sequence shown here is derived from an EMBL/GenBank/DDBJ whole genome shotgun (WGS) entry which is preliminary data.</text>
</comment>
<proteinExistence type="predicted"/>
<dbReference type="AlphaFoldDB" id="A0A916YCB9"/>
<sequence length="151" mass="16105">MRAAITNALKDAMKAGDKTRTGTLRLVNAAIKDKDILNRGSGRDAASDDEIVQILGKMTKQREESAKIYEDNARPELAAKEREEIAIIAGFLPVQMDEAGMEAAVAASIADLGAAGMKDMGRVMTALKERHAGQMDFGKANGVVKRMLSAG</sequence>
<dbReference type="InterPro" id="IPR023168">
    <property type="entry name" value="GatB_Yqey_C_2"/>
</dbReference>
<organism evidence="1 2">
    <name type="scientific">Aureimonas glaciei</name>
    <dbReference type="NCBI Taxonomy" id="1776957"/>
    <lineage>
        <taxon>Bacteria</taxon>
        <taxon>Pseudomonadati</taxon>
        <taxon>Pseudomonadota</taxon>
        <taxon>Alphaproteobacteria</taxon>
        <taxon>Hyphomicrobiales</taxon>
        <taxon>Aurantimonadaceae</taxon>
        <taxon>Aureimonas</taxon>
    </lineage>
</organism>
<evidence type="ECO:0000313" key="1">
    <source>
        <dbReference type="EMBL" id="GGD39832.1"/>
    </source>
</evidence>
<dbReference type="Gene3D" id="1.10.10.410">
    <property type="match status" value="1"/>
</dbReference>
<keyword evidence="2" id="KW-1185">Reference proteome</keyword>
<accession>A0A916YCB9</accession>
<dbReference type="SUPFAM" id="SSF89095">
    <property type="entry name" value="GatB/YqeY motif"/>
    <property type="match status" value="1"/>
</dbReference>
<dbReference type="InterPro" id="IPR042184">
    <property type="entry name" value="YqeY/Aim41_N"/>
</dbReference>
<dbReference type="PANTHER" id="PTHR28055">
    <property type="entry name" value="ALTERED INHERITANCE OF MITOCHONDRIA PROTEIN 41, MITOCHONDRIAL"/>
    <property type="match status" value="1"/>
</dbReference>
<dbReference type="RefSeq" id="WP_188854998.1">
    <property type="nucleotide sequence ID" value="NZ_BMJJ01000016.1"/>
</dbReference>
<protein>
    <submittedName>
        <fullName evidence="1">Aspartyl-tRNA amidotransferase subunit B</fullName>
    </submittedName>
</protein>
<dbReference type="Pfam" id="PF09424">
    <property type="entry name" value="YqeY"/>
    <property type="match status" value="1"/>
</dbReference>
<name>A0A916YCB9_9HYPH</name>
<dbReference type="InterPro" id="IPR019004">
    <property type="entry name" value="YqeY/Aim41"/>
</dbReference>
<evidence type="ECO:0000313" key="2">
    <source>
        <dbReference type="Proteomes" id="UP000613160"/>
    </source>
</evidence>